<reference evidence="1 2" key="1">
    <citation type="journal article" date="2012" name="Genome Biol.">
        <title>Sequencing three crocodilian genomes to illuminate the evolution of archosaurs and amniotes.</title>
        <authorList>
            <person name="St John J.A."/>
            <person name="Braun E.L."/>
            <person name="Isberg S.R."/>
            <person name="Miles L.G."/>
            <person name="Chong A.Y."/>
            <person name="Gongora J."/>
            <person name="Dalzell P."/>
            <person name="Moran C."/>
            <person name="Bed'hom B."/>
            <person name="Abzhanov A."/>
            <person name="Burgess S.C."/>
            <person name="Cooksey A.M."/>
            <person name="Castoe T.A."/>
            <person name="Crawford N.G."/>
            <person name="Densmore L.D."/>
            <person name="Drew J.C."/>
            <person name="Edwards S.V."/>
            <person name="Faircloth B.C."/>
            <person name="Fujita M.K."/>
            <person name="Greenwold M.J."/>
            <person name="Hoffmann F.G."/>
            <person name="Howard J.M."/>
            <person name="Iguchi T."/>
            <person name="Janes D.E."/>
            <person name="Khan S.Y."/>
            <person name="Kohno S."/>
            <person name="de Koning A.J."/>
            <person name="Lance S.L."/>
            <person name="McCarthy F.M."/>
            <person name="McCormack J.E."/>
            <person name="Merchant M.E."/>
            <person name="Peterson D.G."/>
            <person name="Pollock D.D."/>
            <person name="Pourmand N."/>
            <person name="Raney B.J."/>
            <person name="Roessler K.A."/>
            <person name="Sanford J.R."/>
            <person name="Sawyer R.H."/>
            <person name="Schmidt C.J."/>
            <person name="Triplett E.W."/>
            <person name="Tuberville T.D."/>
            <person name="Venegas-Anaya M."/>
            <person name="Howard J.T."/>
            <person name="Jarvis E.D."/>
            <person name="Guillette L.J.Jr."/>
            <person name="Glenn T.C."/>
            <person name="Green R.E."/>
            <person name="Ray D.A."/>
        </authorList>
    </citation>
    <scope>NUCLEOTIDE SEQUENCE [LARGE SCALE GENOMIC DNA]</scope>
    <source>
        <strain evidence="1">KSC_2009_1</strain>
    </source>
</reference>
<dbReference type="EMBL" id="AKHW03005461">
    <property type="protein sequence ID" value="KYO26761.1"/>
    <property type="molecule type" value="Genomic_DNA"/>
</dbReference>
<dbReference type="AlphaFoldDB" id="A0A151MQF2"/>
<sequence length="147" mass="16159">MDIGMIAGSDNNIVKKVPMIEAWVLLSGLTIVTLCEDSIHDEQIMLCTLAEEEGTIGIDFPHPLFSIGATPEFRLLPNSCIEVTNEDELVFQGSGSQDCVKSTVKLFLVDFFIIKCGGICTDDHSILVVTELEVESHKAFVNAHKEF</sequence>
<comment type="caution">
    <text evidence="1">The sequence shown here is derived from an EMBL/GenBank/DDBJ whole genome shotgun (WGS) entry which is preliminary data.</text>
</comment>
<keyword evidence="2" id="KW-1185">Reference proteome</keyword>
<dbReference type="Proteomes" id="UP000050525">
    <property type="component" value="Unassembled WGS sequence"/>
</dbReference>
<organism evidence="1 2">
    <name type="scientific">Alligator mississippiensis</name>
    <name type="common">American alligator</name>
    <dbReference type="NCBI Taxonomy" id="8496"/>
    <lineage>
        <taxon>Eukaryota</taxon>
        <taxon>Metazoa</taxon>
        <taxon>Chordata</taxon>
        <taxon>Craniata</taxon>
        <taxon>Vertebrata</taxon>
        <taxon>Euteleostomi</taxon>
        <taxon>Archelosauria</taxon>
        <taxon>Archosauria</taxon>
        <taxon>Crocodylia</taxon>
        <taxon>Alligatoridae</taxon>
        <taxon>Alligatorinae</taxon>
        <taxon>Alligator</taxon>
    </lineage>
</organism>
<protein>
    <submittedName>
        <fullName evidence="1">Uncharacterized protein</fullName>
    </submittedName>
</protein>
<evidence type="ECO:0000313" key="2">
    <source>
        <dbReference type="Proteomes" id="UP000050525"/>
    </source>
</evidence>
<evidence type="ECO:0000313" key="1">
    <source>
        <dbReference type="EMBL" id="KYO26761.1"/>
    </source>
</evidence>
<accession>A0A151MQF2</accession>
<name>A0A151MQF2_ALLMI</name>
<proteinExistence type="predicted"/>
<gene>
    <name evidence="1" type="ORF">Y1Q_0019224</name>
</gene>